<comment type="similarity">
    <text evidence="1 2">Belongs to the AB hydrolase superfamily. Lipase family.</text>
</comment>
<dbReference type="RefSeq" id="XP_022934993.1">
    <property type="nucleotide sequence ID" value="XM_023079225.1"/>
</dbReference>
<dbReference type="InterPro" id="IPR006693">
    <property type="entry name" value="AB_hydrolase_lipase"/>
</dbReference>
<dbReference type="InterPro" id="IPR029058">
    <property type="entry name" value="AB_hydrolase_fold"/>
</dbReference>
<feature type="active site" description="Nucleophile" evidence="3">
    <location>
        <position position="175"/>
    </location>
</feature>
<evidence type="ECO:0000256" key="1">
    <source>
        <dbReference type="ARBA" id="ARBA00010701"/>
    </source>
</evidence>
<evidence type="ECO:0000259" key="5">
    <source>
        <dbReference type="Pfam" id="PF04083"/>
    </source>
</evidence>
<dbReference type="PROSITE" id="PS51257">
    <property type="entry name" value="PROKAR_LIPOPROTEIN"/>
    <property type="match status" value="1"/>
</dbReference>
<dbReference type="Pfam" id="PF04083">
    <property type="entry name" value="Abhydro_lipase"/>
    <property type="match status" value="1"/>
</dbReference>
<keyword evidence="2" id="KW-0442">Lipid degradation</keyword>
<dbReference type="GO" id="GO:0016788">
    <property type="term" value="F:hydrolase activity, acting on ester bonds"/>
    <property type="evidence" value="ECO:0007669"/>
    <property type="project" value="InterPro"/>
</dbReference>
<keyword evidence="2" id="KW-0378">Hydrolase</keyword>
<reference evidence="7" key="1">
    <citation type="submission" date="2025-08" db="UniProtKB">
        <authorList>
            <consortium name="RefSeq"/>
        </authorList>
    </citation>
    <scope>IDENTIFICATION</scope>
    <source>
        <tissue evidence="7">Young leaves</tissue>
    </source>
</reference>
<gene>
    <name evidence="7" type="primary">LOC111441988</name>
</gene>
<keyword evidence="4" id="KW-0732">Signal</keyword>
<dbReference type="PANTHER" id="PTHR11005">
    <property type="entry name" value="LYSOSOMAL ACID LIPASE-RELATED"/>
    <property type="match status" value="1"/>
</dbReference>
<evidence type="ECO:0000313" key="7">
    <source>
        <dbReference type="RefSeq" id="XP_022934993.1"/>
    </source>
</evidence>
<keyword evidence="6" id="KW-1185">Reference proteome</keyword>
<evidence type="ECO:0000256" key="4">
    <source>
        <dbReference type="SAM" id="SignalP"/>
    </source>
</evidence>
<evidence type="ECO:0000256" key="2">
    <source>
        <dbReference type="PIRNR" id="PIRNR000862"/>
    </source>
</evidence>
<feature type="active site" description="Charge relay system" evidence="3">
    <location>
        <position position="378"/>
    </location>
</feature>
<dbReference type="Proteomes" id="UP000504609">
    <property type="component" value="Unplaced"/>
</dbReference>
<sequence>MAFFRGFSVVMTAAVVVLGGCCGGGHGGVLGSPEELGICASAVTIHGYMCQEIQVTTKDGYILSLQRIPHSRHGSGRGIKKPPVIVQHGILVDGMSWLLNSPEQNLPLILADNGFDVWISNTRGTQFSRRHTALNPADRDFWNWSWDELAAYELPAVFDHVSQQTGRKIHYVGHSLGTLIMLASLSEGRLVNQVQSVGLLSPIAYLSHMTTAVGALAAQSLLGEIIESLGIIEFNPKGQAVEKFVKYLCAFPGMNCYDLLPAITGDNCCLNSSTVQFFLDNEPQSTSTKNLVHLAQIVKHGVFAKYNYDGIYLNLKHYGKIKPPVYNFSNIPHDLAIFISYGGRDALSDVEDVNHLLDHFKFHDVDKLYVQFIQNYAHADYVMGINANDMVYKPLIAFFKKRVHLNLY</sequence>
<dbReference type="InterPro" id="IPR025483">
    <property type="entry name" value="Lipase_euk"/>
</dbReference>
<proteinExistence type="inferred from homology"/>
<evidence type="ECO:0000313" key="6">
    <source>
        <dbReference type="Proteomes" id="UP000504609"/>
    </source>
</evidence>
<keyword evidence="2" id="KW-0443">Lipid metabolism</keyword>
<feature type="domain" description="Partial AB-hydrolase lipase" evidence="5">
    <location>
        <begin position="43"/>
        <end position="100"/>
    </location>
</feature>
<accession>A0A6J1F994</accession>
<dbReference type="AlphaFoldDB" id="A0A6J1F994"/>
<protein>
    <recommendedName>
        <fullName evidence="2">Lipase</fullName>
    </recommendedName>
</protein>
<feature type="active site" description="Charge relay system" evidence="3">
    <location>
        <position position="345"/>
    </location>
</feature>
<dbReference type="FunFam" id="3.40.50.1820:FF:000126">
    <property type="entry name" value="Lipase"/>
    <property type="match status" value="1"/>
</dbReference>
<name>A0A6J1F994_CUCMO</name>
<feature type="chain" id="PRO_5027047793" description="Lipase" evidence="4">
    <location>
        <begin position="28"/>
        <end position="408"/>
    </location>
</feature>
<evidence type="ECO:0000256" key="3">
    <source>
        <dbReference type="PIRSR" id="PIRSR000862-1"/>
    </source>
</evidence>
<dbReference type="PIRSF" id="PIRSF000862">
    <property type="entry name" value="Steryl_ester_lip"/>
    <property type="match status" value="1"/>
</dbReference>
<dbReference type="KEGG" id="cmos:111441988"/>
<dbReference type="SUPFAM" id="SSF53474">
    <property type="entry name" value="alpha/beta-Hydrolases"/>
    <property type="match status" value="1"/>
</dbReference>
<feature type="signal peptide" evidence="4">
    <location>
        <begin position="1"/>
        <end position="27"/>
    </location>
</feature>
<organism evidence="6 7">
    <name type="scientific">Cucurbita moschata</name>
    <name type="common">Winter crookneck squash</name>
    <name type="synonym">Cucurbita pepo var. moschata</name>
    <dbReference type="NCBI Taxonomy" id="3662"/>
    <lineage>
        <taxon>Eukaryota</taxon>
        <taxon>Viridiplantae</taxon>
        <taxon>Streptophyta</taxon>
        <taxon>Embryophyta</taxon>
        <taxon>Tracheophyta</taxon>
        <taxon>Spermatophyta</taxon>
        <taxon>Magnoliopsida</taxon>
        <taxon>eudicotyledons</taxon>
        <taxon>Gunneridae</taxon>
        <taxon>Pentapetalae</taxon>
        <taxon>rosids</taxon>
        <taxon>fabids</taxon>
        <taxon>Cucurbitales</taxon>
        <taxon>Cucurbitaceae</taxon>
        <taxon>Cucurbiteae</taxon>
        <taxon>Cucurbita</taxon>
    </lineage>
</organism>
<dbReference type="GO" id="GO:0016042">
    <property type="term" value="P:lipid catabolic process"/>
    <property type="evidence" value="ECO:0007669"/>
    <property type="project" value="UniProtKB-KW"/>
</dbReference>
<dbReference type="Gene3D" id="3.40.50.1820">
    <property type="entry name" value="alpha/beta hydrolase"/>
    <property type="match status" value="1"/>
</dbReference>
<dbReference type="GeneID" id="111441988"/>